<dbReference type="RefSeq" id="WP_133235770.1">
    <property type="nucleotide sequence ID" value="NZ_SOZE01000038.1"/>
</dbReference>
<proteinExistence type="predicted"/>
<evidence type="ECO:0000313" key="1">
    <source>
        <dbReference type="EMBL" id="TFF33824.1"/>
    </source>
</evidence>
<sequence length="277" mass="31860">MNNDQPNNNDLNNEEESLRMENEFLHLKLKAEYGADSFSSGNLDPELENMFLKNIMAFENSYAANKRATVFEILGRPNFKRADELNDTDLDDALEVVNALLLSKNMVVDFSGAYENRIKYTFIVEELFGKETDDMQVPGMISHFHYEEYHPNHQLDIAARAEEFINGWFKRDLKGAWCLADEFVLAGDIAINKEALSERLKSIFDSYTAFTNADYTIAKIDFEFKTETGMGYAEGFVKYDAVLENGEQVLIKGPFKLYLSCEYGWWAIFHIVFPGFK</sequence>
<accession>A0A4Y8S5Z6</accession>
<dbReference type="AlphaFoldDB" id="A0A4Y8S5Z6"/>
<name>A0A4Y8S5Z6_9SPHI</name>
<evidence type="ECO:0000313" key="2">
    <source>
        <dbReference type="Proteomes" id="UP000297540"/>
    </source>
</evidence>
<comment type="caution">
    <text evidence="1">The sequence shown here is derived from an EMBL/GenBank/DDBJ whole genome shotgun (WGS) entry which is preliminary data.</text>
</comment>
<protein>
    <submittedName>
        <fullName evidence="1">Uncharacterized protein</fullName>
    </submittedName>
</protein>
<dbReference type="EMBL" id="SOZE01000038">
    <property type="protein sequence ID" value="TFF33824.1"/>
    <property type="molecule type" value="Genomic_DNA"/>
</dbReference>
<dbReference type="OrthoDB" id="928829at2"/>
<keyword evidence="2" id="KW-1185">Reference proteome</keyword>
<gene>
    <name evidence="1" type="ORF">E2R66_24135</name>
</gene>
<reference evidence="1 2" key="1">
    <citation type="journal article" date="2017" name="Int. J. Syst. Evol. Microbiol.">
        <title>Mucilaginibacterpsychrotolerans sp. nov., isolated from peatlands.</title>
        <authorList>
            <person name="Deng Y."/>
            <person name="Shen L."/>
            <person name="Xu B."/>
            <person name="Liu Y."/>
            <person name="Gu Z."/>
            <person name="Liu H."/>
            <person name="Zhou Y."/>
        </authorList>
    </citation>
    <scope>NUCLEOTIDE SEQUENCE [LARGE SCALE GENOMIC DNA]</scope>
    <source>
        <strain evidence="1 2">NH7-4</strain>
    </source>
</reference>
<organism evidence="1 2">
    <name type="scientific">Mucilaginibacter psychrotolerans</name>
    <dbReference type="NCBI Taxonomy" id="1524096"/>
    <lineage>
        <taxon>Bacteria</taxon>
        <taxon>Pseudomonadati</taxon>
        <taxon>Bacteroidota</taxon>
        <taxon>Sphingobacteriia</taxon>
        <taxon>Sphingobacteriales</taxon>
        <taxon>Sphingobacteriaceae</taxon>
        <taxon>Mucilaginibacter</taxon>
    </lineage>
</organism>
<dbReference type="Proteomes" id="UP000297540">
    <property type="component" value="Unassembled WGS sequence"/>
</dbReference>